<sequence length="182" mass="20588">MNAESWLRIATADLPEAVAERVRRDTWEHLDDAELDAGADVDPVLGSPEDMTVALKKLYVTRKEWEQLMSPQRPDLRWLHIVCALMLGWMAWTHPSGPLVAAALLYALGYGLSWRLHPLRQDGVLLLLGVLVNALNVTFYLPQLLGVSPAWVYALLAGALVWHAAQFWEKDQKLRRTLRLMA</sequence>
<feature type="transmembrane region" description="Helical" evidence="1">
    <location>
        <begin position="150"/>
        <end position="168"/>
    </location>
</feature>
<gene>
    <name evidence="2" type="ordered locus">DR_1845</name>
</gene>
<protein>
    <submittedName>
        <fullName evidence="2">Uncharacterized protein</fullName>
    </submittedName>
</protein>
<dbReference type="PATRIC" id="fig|243230.17.peg.2058"/>
<dbReference type="PaxDb" id="243230-DR_1845"/>
<dbReference type="RefSeq" id="WP_010888480.1">
    <property type="nucleotide sequence ID" value="NC_001263.1"/>
</dbReference>
<dbReference type="InParanoid" id="Q9RTC0"/>
<proteinExistence type="predicted"/>
<keyword evidence="1" id="KW-0812">Transmembrane</keyword>
<evidence type="ECO:0000256" key="1">
    <source>
        <dbReference type="SAM" id="Phobius"/>
    </source>
</evidence>
<keyword evidence="3" id="KW-1185">Reference proteome</keyword>
<evidence type="ECO:0000313" key="3">
    <source>
        <dbReference type="Proteomes" id="UP000002524"/>
    </source>
</evidence>
<feature type="transmembrane region" description="Helical" evidence="1">
    <location>
        <begin position="98"/>
        <end position="116"/>
    </location>
</feature>
<dbReference type="GeneID" id="69518086"/>
<dbReference type="STRING" id="243230.DR_1845"/>
<name>Q9RTC0_DEIRA</name>
<reference evidence="2 3" key="1">
    <citation type="journal article" date="1999" name="Science">
        <title>Genome sequence of the radioresistant bacterium Deinococcus radiodurans R1.</title>
        <authorList>
            <person name="White O."/>
            <person name="Eisen J.A."/>
            <person name="Heidelberg J.F."/>
            <person name="Hickey E.K."/>
            <person name="Peterson J.D."/>
            <person name="Dodson R.J."/>
            <person name="Haft D.H."/>
            <person name="Gwinn M.L."/>
            <person name="Nelson W.C."/>
            <person name="Richardson D.L."/>
            <person name="Moffat K.S."/>
            <person name="Qin H."/>
            <person name="Jiang L."/>
            <person name="Pamphile W."/>
            <person name="Crosby M."/>
            <person name="Shen M."/>
            <person name="Vamathevan J.J."/>
            <person name="Lam P."/>
            <person name="McDonald L."/>
            <person name="Utterback T."/>
            <person name="Zalewski C."/>
            <person name="Makarova K.S."/>
            <person name="Aravind L."/>
            <person name="Daly M.J."/>
            <person name="Minton K.W."/>
            <person name="Fleischmann R.D."/>
            <person name="Ketchum K.A."/>
            <person name="Nelson K.E."/>
            <person name="Salzberg S."/>
            <person name="Smith H.O."/>
            <person name="Venter J.C."/>
            <person name="Fraser C.M."/>
        </authorList>
    </citation>
    <scope>NUCLEOTIDE SEQUENCE [LARGE SCALE GENOMIC DNA]</scope>
    <source>
        <strain evidence="3">ATCC 13939 / DSM 20539 / JCM 16871 / LMG 4051 / NBRC 15346 / NCIMB 9279 / R1 / VKM B-1422</strain>
    </source>
</reference>
<accession>Q9RTC0</accession>
<evidence type="ECO:0000313" key="2">
    <source>
        <dbReference type="EMBL" id="AAF11401.1"/>
    </source>
</evidence>
<feature type="transmembrane region" description="Helical" evidence="1">
    <location>
        <begin position="76"/>
        <end position="92"/>
    </location>
</feature>
<keyword evidence="1" id="KW-1133">Transmembrane helix</keyword>
<dbReference type="PIR" id="H75347">
    <property type="entry name" value="H75347"/>
</dbReference>
<dbReference type="AlphaFoldDB" id="Q9RTC0"/>
<dbReference type="KEGG" id="dra:DR_1845"/>
<dbReference type="EMBL" id="AE000513">
    <property type="protein sequence ID" value="AAF11401.1"/>
    <property type="molecule type" value="Genomic_DNA"/>
</dbReference>
<keyword evidence="1" id="KW-0472">Membrane</keyword>
<organism evidence="2 3">
    <name type="scientific">Deinococcus radiodurans (strain ATCC 13939 / DSM 20539 / JCM 16871 / CCUG 27074 / LMG 4051 / NBRC 15346 / NCIMB 9279 / VKM B-1422 / R1)</name>
    <dbReference type="NCBI Taxonomy" id="243230"/>
    <lineage>
        <taxon>Bacteria</taxon>
        <taxon>Thermotogati</taxon>
        <taxon>Deinococcota</taxon>
        <taxon>Deinococci</taxon>
        <taxon>Deinococcales</taxon>
        <taxon>Deinococcaceae</taxon>
        <taxon>Deinococcus</taxon>
    </lineage>
</organism>
<dbReference type="HOGENOM" id="CLU_1479761_0_0_0"/>
<dbReference type="OrthoDB" id="72024at2"/>
<feature type="transmembrane region" description="Helical" evidence="1">
    <location>
        <begin position="123"/>
        <end position="144"/>
    </location>
</feature>
<dbReference type="Proteomes" id="UP000002524">
    <property type="component" value="Chromosome 1"/>
</dbReference>
<dbReference type="EnsemblBacteria" id="AAF11401">
    <property type="protein sequence ID" value="AAF11401"/>
    <property type="gene ID" value="DR_1845"/>
</dbReference>